<gene>
    <name evidence="1" type="ORF">IC610_07180</name>
</gene>
<comment type="caution">
    <text evidence="1">The sequence shown here is derived from an EMBL/GenBank/DDBJ whole genome shotgun (WGS) entry which is preliminary data.</text>
</comment>
<dbReference type="RefSeq" id="WP_191735878.1">
    <property type="nucleotide sequence ID" value="NZ_JACYFS010000001.1"/>
</dbReference>
<organism evidence="1 2">
    <name type="scientific">Chryseobacterium caseinilyticum</name>
    <dbReference type="NCBI Taxonomy" id="2771428"/>
    <lineage>
        <taxon>Bacteria</taxon>
        <taxon>Pseudomonadati</taxon>
        <taxon>Bacteroidota</taxon>
        <taxon>Flavobacteriia</taxon>
        <taxon>Flavobacteriales</taxon>
        <taxon>Weeksellaceae</taxon>
        <taxon>Chryseobacterium group</taxon>
        <taxon>Chryseobacterium</taxon>
    </lineage>
</organism>
<evidence type="ECO:0000313" key="2">
    <source>
        <dbReference type="Proteomes" id="UP000637299"/>
    </source>
</evidence>
<proteinExistence type="predicted"/>
<name>A0ABR8ZA69_9FLAO</name>
<protein>
    <submittedName>
        <fullName evidence="1">Uncharacterized protein</fullName>
    </submittedName>
</protein>
<reference evidence="1 2" key="1">
    <citation type="submission" date="2020-09" db="EMBL/GenBank/DDBJ databases">
        <title>Genome seq and assembly of Chryseobacterium sp.</title>
        <authorList>
            <person name="Chhetri G."/>
        </authorList>
    </citation>
    <scope>NUCLEOTIDE SEQUENCE [LARGE SCALE GENOMIC DNA]</scope>
    <source>
        <strain evidence="1 2">GCR10</strain>
    </source>
</reference>
<dbReference type="Proteomes" id="UP000637299">
    <property type="component" value="Unassembled WGS sequence"/>
</dbReference>
<keyword evidence="2" id="KW-1185">Reference proteome</keyword>
<evidence type="ECO:0000313" key="1">
    <source>
        <dbReference type="EMBL" id="MBD8082209.1"/>
    </source>
</evidence>
<sequence>MSDQTEKKDYESLRKLWEEEVENNPKTQSFLEPYKQSDWKDLYRQYAFNKMLAYQNADYYRKHNESRQNQWIYYATRHLAMIQQKKLFDAQCRWRAGQEVFEGVEICYDFKILEKNVMSCNFLEEPNSYDIDLYCQYLIHDSSFEWYYNDYSSQWQDYSGFKASYVGQMDEGMNLPDWYEFHNSRTGNGALLILPDLRGQLERQYRDLARAEKIKNSPPAPPYTPPPDADKPYLNYYDKTVHLELARQIENKEMFNMIREYVEATEHKGSWEYERAQESFTYLSDIKDELIPIKAHQDFRMALISAENKYRAKKIAEHLPIALELYHTNKKLQEIGISTYQEESDSSFDIHIRQIYADDILLGRKLSGEPEDFNF</sequence>
<accession>A0ABR8ZA69</accession>
<dbReference type="EMBL" id="JACYFS010000001">
    <property type="protein sequence ID" value="MBD8082209.1"/>
    <property type="molecule type" value="Genomic_DNA"/>
</dbReference>